<reference evidence="4 5" key="1">
    <citation type="submission" date="2019-02" db="EMBL/GenBank/DDBJ databases">
        <title>Deep-cultivation of Planctomycetes and their phenomic and genomic characterization uncovers novel biology.</title>
        <authorList>
            <person name="Wiegand S."/>
            <person name="Jogler M."/>
            <person name="Boedeker C."/>
            <person name="Pinto D."/>
            <person name="Vollmers J."/>
            <person name="Rivas-Marin E."/>
            <person name="Kohn T."/>
            <person name="Peeters S.H."/>
            <person name="Heuer A."/>
            <person name="Rast P."/>
            <person name="Oberbeckmann S."/>
            <person name="Bunk B."/>
            <person name="Jeske O."/>
            <person name="Meyerdierks A."/>
            <person name="Storesund J.E."/>
            <person name="Kallscheuer N."/>
            <person name="Luecker S."/>
            <person name="Lage O.M."/>
            <person name="Pohl T."/>
            <person name="Merkel B.J."/>
            <person name="Hornburger P."/>
            <person name="Mueller R.-W."/>
            <person name="Bruemmer F."/>
            <person name="Labrenz M."/>
            <person name="Spormann A.M."/>
            <person name="Op Den Camp H."/>
            <person name="Overmann J."/>
            <person name="Amann R."/>
            <person name="Jetten M.S.M."/>
            <person name="Mascher T."/>
            <person name="Medema M.H."/>
            <person name="Devos D.P."/>
            <person name="Kaster A.-K."/>
            <person name="Ovreas L."/>
            <person name="Rohde M."/>
            <person name="Galperin M.Y."/>
            <person name="Jogler C."/>
        </authorList>
    </citation>
    <scope>NUCLEOTIDE SEQUENCE [LARGE SCALE GENOMIC DNA]</scope>
    <source>
        <strain evidence="4 5">Pla52n</strain>
    </source>
</reference>
<dbReference type="SUPFAM" id="SSF69318">
    <property type="entry name" value="Integrin alpha N-terminal domain"/>
    <property type="match status" value="1"/>
</dbReference>
<dbReference type="InterPro" id="IPR013517">
    <property type="entry name" value="FG-GAP"/>
</dbReference>
<proteinExistence type="predicted"/>
<evidence type="ECO:0000313" key="4">
    <source>
        <dbReference type="EMBL" id="TWU02520.1"/>
    </source>
</evidence>
<dbReference type="EMBL" id="SJPN01000004">
    <property type="protein sequence ID" value="TWU02520.1"/>
    <property type="molecule type" value="Genomic_DNA"/>
</dbReference>
<dbReference type="AlphaFoldDB" id="A0A5C6AS43"/>
<dbReference type="InterPro" id="IPR028994">
    <property type="entry name" value="Integrin_alpha_N"/>
</dbReference>
<dbReference type="SUPFAM" id="SSF48452">
    <property type="entry name" value="TPR-like"/>
    <property type="match status" value="1"/>
</dbReference>
<dbReference type="PANTHER" id="PTHR16026">
    <property type="entry name" value="CARTILAGE ACIDIC PROTEIN 1"/>
    <property type="match status" value="1"/>
</dbReference>
<keyword evidence="5" id="KW-1185">Reference proteome</keyword>
<dbReference type="InterPro" id="IPR011519">
    <property type="entry name" value="UnbV_ASPIC"/>
</dbReference>
<accession>A0A5C6AS43</accession>
<keyword evidence="1" id="KW-0732">Signal</keyword>
<gene>
    <name evidence="4" type="ORF">Pla52n_35700</name>
</gene>
<dbReference type="PANTHER" id="PTHR16026:SF0">
    <property type="entry name" value="CARTILAGE ACIDIC PROTEIN 1"/>
    <property type="match status" value="1"/>
</dbReference>
<evidence type="ECO:0000313" key="5">
    <source>
        <dbReference type="Proteomes" id="UP000320176"/>
    </source>
</evidence>
<dbReference type="Gene3D" id="1.25.40.10">
    <property type="entry name" value="Tetratricopeptide repeat domain"/>
    <property type="match status" value="2"/>
</dbReference>
<organism evidence="4 5">
    <name type="scientific">Stieleria varia</name>
    <dbReference type="NCBI Taxonomy" id="2528005"/>
    <lineage>
        <taxon>Bacteria</taxon>
        <taxon>Pseudomonadati</taxon>
        <taxon>Planctomycetota</taxon>
        <taxon>Planctomycetia</taxon>
        <taxon>Pirellulales</taxon>
        <taxon>Pirellulaceae</taxon>
        <taxon>Stieleria</taxon>
    </lineage>
</organism>
<feature type="compositionally biased region" description="Low complexity" evidence="2">
    <location>
        <begin position="1"/>
        <end position="24"/>
    </location>
</feature>
<evidence type="ECO:0000259" key="3">
    <source>
        <dbReference type="Pfam" id="PF07593"/>
    </source>
</evidence>
<feature type="region of interest" description="Disordered" evidence="2">
    <location>
        <begin position="1"/>
        <end position="25"/>
    </location>
</feature>
<sequence>MLGCGSRSDSSSVSTPTTVDGTSDAAKQAVSKAEIHRLLNMGKVVQAKHAVHQQMILDPNDPDVLELAGDLAVHFGEADEAIEYYRSAVDLSKPASAALMDKYARLLMNTGRVYQAADQLRALVQAYPDNPRARADYAGLIASLGMSLTVSDHLRWLLRRGKGGMEELIMLADLNKPQTDEATCRFAIEKQPEDLRPLYALMIAPAYEGKWQKVAENLAEVTAKHPDFAPAWALYGRALAQQNLNAELLTWRQQAPHDVDAWPNYWMAAGFWAENSDAPEMAASAFWKVVQIDDSHGEALSHLAANLGQIGRAEEAKLVAQRAADVAAMHLAVEGFLSWRKNSQEDCLRVARAAQQLGRPWEAEAWARASFPMTQKMDPAVKETHRAMRTVLQAETPWQLPEKTLTLRLDLSDLAEFRWDDDRGTPAPTLREPSSDTIANAEYRFADEAQQRGLDHVCRTSLTKESSFAIYQSNAGGAAVTDFDLDGWPDIYLTIVDGKPMQQDSGANQLYRNLDGNFENVTPFTSLDDRGFTQGLTVGDFNSDGFPDLLSGNIGQNRLYRNNGDGTFTDVTAESGIAGERWTSSLAIADLNGDGHGDLVEINYCGGDEVYSQDCMSDQVGEPRGCSPLVFPAEADHLYQGVGDGTFVDVSDTWLVNQSPGHGLGLVIGEIDETPGLDLYVANDESSNQFWSSQHGDDGFSFSEQATVRGIAVDARSRAQASMGIALGDADADGDLDLYVTHFTADYNTLYQQIRPGTWFDKTSSVGLLKPTLPMLAFGTEWLDADNDGNQELLVANGNVDDFSHNGHPLRMSAQFFARDQYGQWSEPDHSALGEYFSKQVVGRALVTTDIDGDGRQDAVVTHLFDPVAALVNRTPTDHTSVRLFLKGRSVHRDAIGTTITATVGNQRRIAQLTAGDGYQCANERVISIGLGGHPSAADVTVQWPGAAPISIGEMRGGFDYLLVEGETLPSVLRQHGSTH</sequence>
<evidence type="ECO:0000256" key="1">
    <source>
        <dbReference type="ARBA" id="ARBA00022729"/>
    </source>
</evidence>
<comment type="caution">
    <text evidence="4">The sequence shown here is derived from an EMBL/GenBank/DDBJ whole genome shotgun (WGS) entry which is preliminary data.</text>
</comment>
<evidence type="ECO:0000256" key="2">
    <source>
        <dbReference type="SAM" id="MobiDB-lite"/>
    </source>
</evidence>
<dbReference type="InterPro" id="IPR011990">
    <property type="entry name" value="TPR-like_helical_dom_sf"/>
</dbReference>
<feature type="domain" description="ASPIC/UnbV" evidence="3">
    <location>
        <begin position="895"/>
        <end position="945"/>
    </location>
</feature>
<dbReference type="Pfam" id="PF07593">
    <property type="entry name" value="UnbV_ASPIC"/>
    <property type="match status" value="1"/>
</dbReference>
<name>A0A5C6AS43_9BACT</name>
<dbReference type="Gene3D" id="2.130.10.130">
    <property type="entry name" value="Integrin alpha, N-terminal"/>
    <property type="match status" value="1"/>
</dbReference>
<dbReference type="Proteomes" id="UP000320176">
    <property type="component" value="Unassembled WGS sequence"/>
</dbReference>
<protein>
    <submittedName>
        <fullName evidence="4">FG-GAP repeat protein</fullName>
    </submittedName>
</protein>
<dbReference type="Pfam" id="PF13517">
    <property type="entry name" value="FG-GAP_3"/>
    <property type="match status" value="1"/>
</dbReference>
<dbReference type="InterPro" id="IPR027039">
    <property type="entry name" value="Crtac1"/>
</dbReference>